<evidence type="ECO:0000313" key="1">
    <source>
        <dbReference type="EMBL" id="KAF0904924.1"/>
    </source>
</evidence>
<dbReference type="OrthoDB" id="1738547at2759"/>
<gene>
    <name evidence="1" type="ORF">E2562_038706</name>
</gene>
<dbReference type="AlphaFoldDB" id="A0A6G1CYE0"/>
<accession>A0A6G1CYE0</accession>
<name>A0A6G1CYE0_9ORYZ</name>
<dbReference type="EMBL" id="SPHZ02000008">
    <property type="protein sequence ID" value="KAF0904924.1"/>
    <property type="molecule type" value="Genomic_DNA"/>
</dbReference>
<keyword evidence="2" id="KW-1185">Reference proteome</keyword>
<comment type="caution">
    <text evidence="1">The sequence shown here is derived from an EMBL/GenBank/DDBJ whole genome shotgun (WGS) entry which is preliminary data.</text>
</comment>
<sequence>MVEKIVKASQQETDCSIPKRSCPSHLYRLLDHEWKEGMSQQEVEVVSLAMARDGATGGVVCTVTEILALPPRPQMMPGILSTPGVLPWQVKGIDVS</sequence>
<proteinExistence type="predicted"/>
<evidence type="ECO:0000313" key="2">
    <source>
        <dbReference type="Proteomes" id="UP000479710"/>
    </source>
</evidence>
<reference evidence="1 2" key="1">
    <citation type="submission" date="2019-11" db="EMBL/GenBank/DDBJ databases">
        <title>Whole genome sequence of Oryza granulata.</title>
        <authorList>
            <person name="Li W."/>
        </authorList>
    </citation>
    <scope>NUCLEOTIDE SEQUENCE [LARGE SCALE GENOMIC DNA]</scope>
    <source>
        <strain evidence="2">cv. Menghai</strain>
        <tissue evidence="1">Leaf</tissue>
    </source>
</reference>
<protein>
    <submittedName>
        <fullName evidence="1">Uncharacterized protein</fullName>
    </submittedName>
</protein>
<dbReference type="Proteomes" id="UP000479710">
    <property type="component" value="Unassembled WGS sequence"/>
</dbReference>
<organism evidence="1 2">
    <name type="scientific">Oryza meyeriana var. granulata</name>
    <dbReference type="NCBI Taxonomy" id="110450"/>
    <lineage>
        <taxon>Eukaryota</taxon>
        <taxon>Viridiplantae</taxon>
        <taxon>Streptophyta</taxon>
        <taxon>Embryophyta</taxon>
        <taxon>Tracheophyta</taxon>
        <taxon>Spermatophyta</taxon>
        <taxon>Magnoliopsida</taxon>
        <taxon>Liliopsida</taxon>
        <taxon>Poales</taxon>
        <taxon>Poaceae</taxon>
        <taxon>BOP clade</taxon>
        <taxon>Oryzoideae</taxon>
        <taxon>Oryzeae</taxon>
        <taxon>Oryzinae</taxon>
        <taxon>Oryza</taxon>
        <taxon>Oryza meyeriana</taxon>
    </lineage>
</organism>